<name>A0A5S5AHK1_9FIRM</name>
<comment type="caution">
    <text evidence="2">The sequence shown here is derived from an EMBL/GenBank/DDBJ whole genome shotgun (WGS) entry which is preliminary data.</text>
</comment>
<dbReference type="RefSeq" id="WP_148867956.1">
    <property type="nucleotide sequence ID" value="NZ_VNHO01000037.1"/>
</dbReference>
<protein>
    <submittedName>
        <fullName evidence="2">50S ribosome-binding GTPase</fullName>
    </submittedName>
</protein>
<accession>A0A5S5AHK1</accession>
<dbReference type="AlphaFoldDB" id="A0A5S5AHK1"/>
<proteinExistence type="predicted"/>
<evidence type="ECO:0000313" key="3">
    <source>
        <dbReference type="Proteomes" id="UP000322294"/>
    </source>
</evidence>
<organism evidence="2 3">
    <name type="scientific">Thermosediminibacter litoriperuensis</name>
    <dbReference type="NCBI Taxonomy" id="291989"/>
    <lineage>
        <taxon>Bacteria</taxon>
        <taxon>Bacillati</taxon>
        <taxon>Bacillota</taxon>
        <taxon>Clostridia</taxon>
        <taxon>Thermosediminibacterales</taxon>
        <taxon>Thermosediminibacteraceae</taxon>
        <taxon>Thermosediminibacter</taxon>
    </lineage>
</organism>
<keyword evidence="3" id="KW-1185">Reference proteome</keyword>
<dbReference type="GO" id="GO:0005525">
    <property type="term" value="F:GTP binding"/>
    <property type="evidence" value="ECO:0007669"/>
    <property type="project" value="InterPro"/>
</dbReference>
<dbReference type="Gene3D" id="3.40.50.300">
    <property type="entry name" value="P-loop containing nucleotide triphosphate hydrolases"/>
    <property type="match status" value="1"/>
</dbReference>
<evidence type="ECO:0000259" key="1">
    <source>
        <dbReference type="Pfam" id="PF01926"/>
    </source>
</evidence>
<dbReference type="EMBL" id="VNHO01000037">
    <property type="protein sequence ID" value="TYP48689.1"/>
    <property type="molecule type" value="Genomic_DNA"/>
</dbReference>
<dbReference type="InterPro" id="IPR027417">
    <property type="entry name" value="P-loop_NTPase"/>
</dbReference>
<dbReference type="PANTHER" id="PTHR11702:SF31">
    <property type="entry name" value="MITOCHONDRIAL RIBOSOME-ASSOCIATED GTPASE 2"/>
    <property type="match status" value="1"/>
</dbReference>
<sequence length="202" mass="22666">MKKCVIIGKPNAGKTAFLINFTEYLGVKNLEFNFLLPDGTKLRKKYTYKSASRELIDRTPHKTLSLQSVTVEMPMGKGKKKIQLIDTTGLIDGIHNRQEVRKAISQTISAILNSDVILHIIDGSAVNRKDLLSSPSDVDYQIAKFAHLKKGYAILVNKMDLPEAGEGLKFIEREFHGNLIIPISALYKRGFKEVKTFVAYNV</sequence>
<dbReference type="GO" id="GO:0003924">
    <property type="term" value="F:GTPase activity"/>
    <property type="evidence" value="ECO:0007669"/>
    <property type="project" value="InterPro"/>
</dbReference>
<dbReference type="Pfam" id="PF01926">
    <property type="entry name" value="MMR_HSR1"/>
    <property type="match status" value="1"/>
</dbReference>
<evidence type="ECO:0000313" key="2">
    <source>
        <dbReference type="EMBL" id="TYP48689.1"/>
    </source>
</evidence>
<dbReference type="OrthoDB" id="2374147at2"/>
<dbReference type="Proteomes" id="UP000322294">
    <property type="component" value="Unassembled WGS sequence"/>
</dbReference>
<dbReference type="InterPro" id="IPR045086">
    <property type="entry name" value="OBG_GTPase"/>
</dbReference>
<dbReference type="PANTHER" id="PTHR11702">
    <property type="entry name" value="DEVELOPMENTALLY REGULATED GTP-BINDING PROTEIN-RELATED"/>
    <property type="match status" value="1"/>
</dbReference>
<feature type="domain" description="G" evidence="1">
    <location>
        <begin position="53"/>
        <end position="158"/>
    </location>
</feature>
<dbReference type="InterPro" id="IPR006073">
    <property type="entry name" value="GTP-bd"/>
</dbReference>
<reference evidence="2 3" key="1">
    <citation type="submission" date="2019-07" db="EMBL/GenBank/DDBJ databases">
        <title>Genomic Encyclopedia of Type Strains, Phase I: the one thousand microbial genomes (KMG-I) project.</title>
        <authorList>
            <person name="Kyrpides N."/>
        </authorList>
    </citation>
    <scope>NUCLEOTIDE SEQUENCE [LARGE SCALE GENOMIC DNA]</scope>
    <source>
        <strain evidence="2 3">DSM 16647</strain>
    </source>
</reference>
<gene>
    <name evidence="2" type="ORF">LZ11_02294</name>
</gene>
<dbReference type="SUPFAM" id="SSF52540">
    <property type="entry name" value="P-loop containing nucleoside triphosphate hydrolases"/>
    <property type="match status" value="1"/>
</dbReference>